<protein>
    <recommendedName>
        <fullName evidence="3">PWI domain-containing protein</fullName>
    </recommendedName>
</protein>
<keyword evidence="2" id="KW-0508">mRNA splicing</keyword>
<dbReference type="PROSITE" id="PS51025">
    <property type="entry name" value="PWI"/>
    <property type="match status" value="1"/>
</dbReference>
<sequence>TDDSGTSAEKDNKFSNKQQKLLKQLKFAECLEKKVDMSKANLEVIKPWVTKRVTETLVFEDDVVRLSLYSTSWK</sequence>
<keyword evidence="1" id="KW-0507">mRNA processing</keyword>
<dbReference type="Ensembl" id="ENSSSUT00005033252.1">
    <property type="protein sequence ID" value="ENSSSUP00005029137.1"/>
    <property type="gene ID" value="ENSSSUG00005018823.1"/>
</dbReference>
<dbReference type="GO" id="GO:0008380">
    <property type="term" value="P:RNA splicing"/>
    <property type="evidence" value="ECO:0007669"/>
    <property type="project" value="UniProtKB-KW"/>
</dbReference>
<dbReference type="GO" id="GO:0048024">
    <property type="term" value="P:regulation of mRNA splicing, via spliceosome"/>
    <property type="evidence" value="ECO:0007669"/>
    <property type="project" value="TreeGrafter"/>
</dbReference>
<dbReference type="OMA" id="QWRIQIP"/>
<evidence type="ECO:0000259" key="3">
    <source>
        <dbReference type="PROSITE" id="PS51025"/>
    </source>
</evidence>
<dbReference type="Pfam" id="PF01480">
    <property type="entry name" value="PWI"/>
    <property type="match status" value="1"/>
</dbReference>
<keyword evidence="5" id="KW-1185">Reference proteome</keyword>
<organism evidence="4 5">
    <name type="scientific">Suricata suricatta</name>
    <name type="common">Meerkat</name>
    <dbReference type="NCBI Taxonomy" id="37032"/>
    <lineage>
        <taxon>Eukaryota</taxon>
        <taxon>Metazoa</taxon>
        <taxon>Chordata</taxon>
        <taxon>Craniata</taxon>
        <taxon>Vertebrata</taxon>
        <taxon>Euteleostomi</taxon>
        <taxon>Mammalia</taxon>
        <taxon>Eutheria</taxon>
        <taxon>Laurasiatheria</taxon>
        <taxon>Carnivora</taxon>
        <taxon>Feliformia</taxon>
        <taxon>Herpestidae</taxon>
        <taxon>Suricata</taxon>
    </lineage>
</organism>
<evidence type="ECO:0000313" key="4">
    <source>
        <dbReference type="Ensembl" id="ENSSSUP00005029137.1"/>
    </source>
</evidence>
<reference evidence="4" key="1">
    <citation type="submission" date="2025-08" db="UniProtKB">
        <authorList>
            <consortium name="Ensembl"/>
        </authorList>
    </citation>
    <scope>IDENTIFICATION</scope>
</reference>
<dbReference type="AlphaFoldDB" id="A0A673V6D2"/>
<dbReference type="GO" id="GO:0006397">
    <property type="term" value="P:mRNA processing"/>
    <property type="evidence" value="ECO:0007669"/>
    <property type="project" value="UniProtKB-KW"/>
</dbReference>
<dbReference type="InterPro" id="IPR036483">
    <property type="entry name" value="PWI_dom_sf"/>
</dbReference>
<feature type="domain" description="PWI" evidence="3">
    <location>
        <begin position="24"/>
        <end position="74"/>
    </location>
</feature>
<dbReference type="PANTHER" id="PTHR23148">
    <property type="entry name" value="SERINE/ARGININE REGULATED NUCLEAR MATRIX PROTEIN"/>
    <property type="match status" value="1"/>
</dbReference>
<evidence type="ECO:0000313" key="5">
    <source>
        <dbReference type="Proteomes" id="UP000472268"/>
    </source>
</evidence>
<proteinExistence type="predicted"/>
<reference evidence="4" key="2">
    <citation type="submission" date="2025-09" db="UniProtKB">
        <authorList>
            <consortium name="Ensembl"/>
        </authorList>
    </citation>
    <scope>IDENTIFICATION</scope>
</reference>
<dbReference type="InterPro" id="IPR052225">
    <property type="entry name" value="Ser/Arg_repetitive_matrix"/>
</dbReference>
<dbReference type="Gene3D" id="1.20.1390.10">
    <property type="entry name" value="PWI domain"/>
    <property type="match status" value="1"/>
</dbReference>
<name>A0A673V6D2_SURSU</name>
<dbReference type="GO" id="GO:0003723">
    <property type="term" value="F:RNA binding"/>
    <property type="evidence" value="ECO:0007669"/>
    <property type="project" value="TreeGrafter"/>
</dbReference>
<dbReference type="SUPFAM" id="SSF101233">
    <property type="entry name" value="PWI domain"/>
    <property type="match status" value="1"/>
</dbReference>
<evidence type="ECO:0000256" key="1">
    <source>
        <dbReference type="ARBA" id="ARBA00022664"/>
    </source>
</evidence>
<dbReference type="PANTHER" id="PTHR23148:SF0">
    <property type="entry name" value="SERINE_ARGININE REPETITIVE MATRIX PROTEIN 1"/>
    <property type="match status" value="1"/>
</dbReference>
<evidence type="ECO:0000256" key="2">
    <source>
        <dbReference type="ARBA" id="ARBA00023187"/>
    </source>
</evidence>
<dbReference type="GO" id="GO:0005681">
    <property type="term" value="C:spliceosomal complex"/>
    <property type="evidence" value="ECO:0007669"/>
    <property type="project" value="TreeGrafter"/>
</dbReference>
<dbReference type="Proteomes" id="UP000472268">
    <property type="component" value="Unplaced"/>
</dbReference>
<dbReference type="InterPro" id="IPR002483">
    <property type="entry name" value="PWI_dom"/>
</dbReference>
<accession>A0A673V6D2</accession>